<feature type="transmembrane region" description="Helical" evidence="2">
    <location>
        <begin position="73"/>
        <end position="97"/>
    </location>
</feature>
<protein>
    <submittedName>
        <fullName evidence="3">Uncharacterized protein</fullName>
    </submittedName>
</protein>
<feature type="transmembrane region" description="Helical" evidence="2">
    <location>
        <begin position="321"/>
        <end position="342"/>
    </location>
</feature>
<evidence type="ECO:0000256" key="2">
    <source>
        <dbReference type="SAM" id="Phobius"/>
    </source>
</evidence>
<gene>
    <name evidence="3" type="primary">WBGene00277153</name>
</gene>
<dbReference type="EnsemblMetazoa" id="PPA38784.1">
    <property type="protein sequence ID" value="PPA38784.1"/>
    <property type="gene ID" value="WBGene00277153"/>
</dbReference>
<feature type="transmembrane region" description="Helical" evidence="2">
    <location>
        <begin position="413"/>
        <end position="434"/>
    </location>
</feature>
<dbReference type="PANTHER" id="PTHR23128">
    <property type="entry name" value="SERPENTINE RECEPTOR, CLASS E (EPSILON)-RELATED"/>
    <property type="match status" value="1"/>
</dbReference>
<comment type="similarity">
    <text evidence="1">Belongs to the nematode receptor-like protein sre family.</text>
</comment>
<dbReference type="InterPro" id="IPR004151">
    <property type="entry name" value="7TM_GPCR_serpentine_rcpt_Sre"/>
</dbReference>
<keyword evidence="4" id="KW-1185">Reference proteome</keyword>
<proteinExistence type="inferred from homology"/>
<feature type="transmembrane region" description="Helical" evidence="2">
    <location>
        <begin position="266"/>
        <end position="290"/>
    </location>
</feature>
<sequence length="454" mass="52811">FSKLIVTRNRNLLRHIEKDPHNRYTLSIKYQLVENIRTNKLILQWGSCSVISALPSCFLLLKRNRCPENSNESSLWGGLLDLTMTLTVLVSIIFLMYCHPTWRSSLCSKFRLHSYFYGNGAAVSTIRDQGQASDLYFEQFGKAWKYNKKEEKQYRHKPSRYKKVAEVRWASYTVTTFTTKPSAGFSTYSYFTLQVIELLSNIYSTTVISLSFSHIFKSKIFHNNFISILLCFYGHYYLFTFTRIVLSIFQNGLITLGDSSSHSHTMLMVFSILRFYELFFGVYCSIALVFKAFEELSIKTIERVCATLLISDYEVVNPRRYISVILIIFAIFMGHLLAYFTTHGIVNNLITSCFIMIGFTIVTVSLFTMISLLIQWRNSNYEKKLEKSNDFYALSLKFQLRENFRAFRLLRRVSLISGIAAICMCIDTYFIIVYEYDKNVSSLLGTLFDTMPAW</sequence>
<feature type="transmembrane region" description="Helical" evidence="2">
    <location>
        <begin position="348"/>
        <end position="374"/>
    </location>
</feature>
<evidence type="ECO:0000313" key="3">
    <source>
        <dbReference type="EnsemblMetazoa" id="PPA38784.1"/>
    </source>
</evidence>
<name>A0A8R1Z1N6_PRIPA</name>
<keyword evidence="2" id="KW-0812">Transmembrane</keyword>
<dbReference type="GO" id="GO:0007606">
    <property type="term" value="P:sensory perception of chemical stimulus"/>
    <property type="evidence" value="ECO:0007669"/>
    <property type="project" value="InterPro"/>
</dbReference>
<dbReference type="GO" id="GO:0016020">
    <property type="term" value="C:membrane"/>
    <property type="evidence" value="ECO:0007669"/>
    <property type="project" value="InterPro"/>
</dbReference>
<reference evidence="4" key="1">
    <citation type="journal article" date="2008" name="Nat. Genet.">
        <title>The Pristionchus pacificus genome provides a unique perspective on nematode lifestyle and parasitism.</title>
        <authorList>
            <person name="Dieterich C."/>
            <person name="Clifton S.W."/>
            <person name="Schuster L.N."/>
            <person name="Chinwalla A."/>
            <person name="Delehaunty K."/>
            <person name="Dinkelacker I."/>
            <person name="Fulton L."/>
            <person name="Fulton R."/>
            <person name="Godfrey J."/>
            <person name="Minx P."/>
            <person name="Mitreva M."/>
            <person name="Roeseler W."/>
            <person name="Tian H."/>
            <person name="Witte H."/>
            <person name="Yang S.P."/>
            <person name="Wilson R.K."/>
            <person name="Sommer R.J."/>
        </authorList>
    </citation>
    <scope>NUCLEOTIDE SEQUENCE [LARGE SCALE GENOMIC DNA]</scope>
    <source>
        <strain evidence="4">PS312</strain>
    </source>
</reference>
<keyword evidence="2" id="KW-1133">Transmembrane helix</keyword>
<accession>A0A8R1Z1N6</accession>
<dbReference type="Proteomes" id="UP000005239">
    <property type="component" value="Unassembled WGS sequence"/>
</dbReference>
<dbReference type="Pfam" id="PF03125">
    <property type="entry name" value="Sre"/>
    <property type="match status" value="2"/>
</dbReference>
<organism evidence="3 4">
    <name type="scientific">Pristionchus pacificus</name>
    <name type="common">Parasitic nematode worm</name>
    <dbReference type="NCBI Taxonomy" id="54126"/>
    <lineage>
        <taxon>Eukaryota</taxon>
        <taxon>Metazoa</taxon>
        <taxon>Ecdysozoa</taxon>
        <taxon>Nematoda</taxon>
        <taxon>Chromadorea</taxon>
        <taxon>Rhabditida</taxon>
        <taxon>Rhabditina</taxon>
        <taxon>Diplogasteromorpha</taxon>
        <taxon>Diplogasteroidea</taxon>
        <taxon>Neodiplogasteridae</taxon>
        <taxon>Pristionchus</taxon>
    </lineage>
</organism>
<feature type="transmembrane region" description="Helical" evidence="2">
    <location>
        <begin position="191"/>
        <end position="213"/>
    </location>
</feature>
<reference evidence="3" key="2">
    <citation type="submission" date="2022-06" db="UniProtKB">
        <authorList>
            <consortium name="EnsemblMetazoa"/>
        </authorList>
    </citation>
    <scope>IDENTIFICATION</scope>
    <source>
        <strain evidence="3">PS312</strain>
    </source>
</reference>
<keyword evidence="2" id="KW-0472">Membrane</keyword>
<evidence type="ECO:0000313" key="4">
    <source>
        <dbReference type="Proteomes" id="UP000005239"/>
    </source>
</evidence>
<dbReference type="AlphaFoldDB" id="A0A8R1Z1N6"/>
<feature type="transmembrane region" description="Helical" evidence="2">
    <location>
        <begin position="225"/>
        <end position="246"/>
    </location>
</feature>
<dbReference type="PANTHER" id="PTHR23128:SF132">
    <property type="entry name" value="SERPENTINE RECEPTOR, CLASS E (EPSILON)-RELATED"/>
    <property type="match status" value="1"/>
</dbReference>
<evidence type="ECO:0000256" key="1">
    <source>
        <dbReference type="ARBA" id="ARBA00006803"/>
    </source>
</evidence>